<dbReference type="FunFam" id="1.20.1270.60:FF:000060">
    <property type="entry name" value="Actin polymerization protein Bzz1"/>
    <property type="match status" value="1"/>
</dbReference>
<feature type="region of interest" description="Disordered" evidence="11">
    <location>
        <begin position="144"/>
        <end position="185"/>
    </location>
</feature>
<dbReference type="AlphaFoldDB" id="A0AA39RA42"/>
<dbReference type="PANTHER" id="PTHR15735:SF21">
    <property type="entry name" value="PROTEIN NERVOUS WRECK"/>
    <property type="match status" value="1"/>
</dbReference>
<proteinExistence type="inferred from homology"/>
<comment type="function">
    <text evidence="5">Plays a role in endocytosis and trafficking to the vacuole. Functions with type I myosins to restore polarity of the actin cytoskeleton after NaCl stress.</text>
</comment>
<dbReference type="Pfam" id="PF14604">
    <property type="entry name" value="SH3_9"/>
    <property type="match status" value="1"/>
</dbReference>
<dbReference type="InterPro" id="IPR001452">
    <property type="entry name" value="SH3_domain"/>
</dbReference>
<evidence type="ECO:0000313" key="16">
    <source>
        <dbReference type="Proteomes" id="UP001166286"/>
    </source>
</evidence>
<dbReference type="PROSITE" id="PS50081">
    <property type="entry name" value="ZF_DAG_PE_2"/>
    <property type="match status" value="1"/>
</dbReference>
<evidence type="ECO:0000259" key="13">
    <source>
        <dbReference type="PROSITE" id="PS50081"/>
    </source>
</evidence>
<evidence type="ECO:0000256" key="4">
    <source>
        <dbReference type="ARBA" id="ARBA00023054"/>
    </source>
</evidence>
<dbReference type="GO" id="GO:0046872">
    <property type="term" value="F:metal ion binding"/>
    <property type="evidence" value="ECO:0007669"/>
    <property type="project" value="UniProtKB-KW"/>
</dbReference>
<dbReference type="PRINTS" id="PR00008">
    <property type="entry name" value="DAGPEDOMAIN"/>
</dbReference>
<evidence type="ECO:0000313" key="15">
    <source>
        <dbReference type="EMBL" id="KAK0516128.1"/>
    </source>
</evidence>
<dbReference type="PROSITE" id="PS51741">
    <property type="entry name" value="F_BAR"/>
    <property type="match status" value="1"/>
</dbReference>
<dbReference type="Gene3D" id="2.30.30.40">
    <property type="entry name" value="SH3 Domains"/>
    <property type="match status" value="2"/>
</dbReference>
<evidence type="ECO:0000256" key="2">
    <source>
        <dbReference type="ARBA" id="ARBA00022723"/>
    </source>
</evidence>
<gene>
    <name evidence="15" type="ORF">JMJ35_002162</name>
</gene>
<dbReference type="SUPFAM" id="SSF57889">
    <property type="entry name" value="Cysteine-rich domain"/>
    <property type="match status" value="1"/>
</dbReference>
<dbReference type="SUPFAM" id="SSF103657">
    <property type="entry name" value="BAR/IMD domain-like"/>
    <property type="match status" value="1"/>
</dbReference>
<dbReference type="InterPro" id="IPR035459">
    <property type="entry name" value="Bzz1_SH3_1"/>
</dbReference>
<evidence type="ECO:0000256" key="1">
    <source>
        <dbReference type="ARBA" id="ARBA00022443"/>
    </source>
</evidence>
<accession>A0AA39RA42</accession>
<dbReference type="InterPro" id="IPR002219">
    <property type="entry name" value="PKC_DAG/PE"/>
</dbReference>
<evidence type="ECO:0000259" key="14">
    <source>
        <dbReference type="PROSITE" id="PS51741"/>
    </source>
</evidence>
<comment type="caution">
    <text evidence="15">The sequence shown here is derived from an EMBL/GenBank/DDBJ whole genome shotgun (WGS) entry which is preliminary data.</text>
</comment>
<evidence type="ECO:0000256" key="8">
    <source>
        <dbReference type="PROSITE-ProRule" id="PRU00192"/>
    </source>
</evidence>
<evidence type="ECO:0000256" key="9">
    <source>
        <dbReference type="PROSITE-ProRule" id="PRU01077"/>
    </source>
</evidence>
<evidence type="ECO:0000256" key="3">
    <source>
        <dbReference type="ARBA" id="ARBA00022833"/>
    </source>
</evidence>
<dbReference type="FunFam" id="3.30.60.20:FF:000040">
    <property type="entry name" value="Actin polymerization protein Bzz1"/>
    <property type="match status" value="1"/>
</dbReference>
<keyword evidence="1 8" id="KW-0728">SH3 domain</keyword>
<dbReference type="InterPro" id="IPR036028">
    <property type="entry name" value="SH3-like_dom_sf"/>
</dbReference>
<dbReference type="SMART" id="SM00326">
    <property type="entry name" value="SH3"/>
    <property type="match status" value="2"/>
</dbReference>
<feature type="coiled-coil region" evidence="10">
    <location>
        <begin position="323"/>
        <end position="353"/>
    </location>
</feature>
<dbReference type="Gene3D" id="1.20.1270.60">
    <property type="entry name" value="Arfaptin homology (AH) domain/BAR domain"/>
    <property type="match status" value="1"/>
</dbReference>
<dbReference type="InterPro" id="IPR027267">
    <property type="entry name" value="AH/BAR_dom_sf"/>
</dbReference>
<dbReference type="GO" id="GO:0030833">
    <property type="term" value="P:regulation of actin filament polymerization"/>
    <property type="evidence" value="ECO:0007669"/>
    <property type="project" value="TreeGrafter"/>
</dbReference>
<dbReference type="PROSITE" id="PS50002">
    <property type="entry name" value="SH3"/>
    <property type="match status" value="2"/>
</dbReference>
<keyword evidence="4 9" id="KW-0175">Coiled coil</keyword>
<evidence type="ECO:0000256" key="6">
    <source>
        <dbReference type="ARBA" id="ARBA00061387"/>
    </source>
</evidence>
<evidence type="ECO:0000256" key="7">
    <source>
        <dbReference type="ARBA" id="ARBA00074946"/>
    </source>
</evidence>
<keyword evidence="3" id="KW-0862">Zinc</keyword>
<dbReference type="CDD" id="cd20824">
    <property type="entry name" value="C1_SpBZZ1-like"/>
    <property type="match status" value="1"/>
</dbReference>
<feature type="compositionally biased region" description="Low complexity" evidence="11">
    <location>
        <begin position="650"/>
        <end position="662"/>
    </location>
</feature>
<dbReference type="Gene3D" id="3.30.60.20">
    <property type="match status" value="1"/>
</dbReference>
<feature type="domain" description="SH3" evidence="12">
    <location>
        <begin position="677"/>
        <end position="735"/>
    </location>
</feature>
<feature type="domain" description="Phorbol-ester/DAG-type" evidence="13">
    <location>
        <begin position="407"/>
        <end position="457"/>
    </location>
</feature>
<dbReference type="InterPro" id="IPR046349">
    <property type="entry name" value="C1-like_sf"/>
</dbReference>
<dbReference type="FunFam" id="2.30.30.40:FF:000161">
    <property type="entry name" value="Actin polymerization protein Bzz1"/>
    <property type="match status" value="1"/>
</dbReference>
<evidence type="ECO:0000259" key="12">
    <source>
        <dbReference type="PROSITE" id="PS50002"/>
    </source>
</evidence>
<keyword evidence="16" id="KW-1185">Reference proteome</keyword>
<dbReference type="InterPro" id="IPR001060">
    <property type="entry name" value="FCH_dom"/>
</dbReference>
<evidence type="ECO:0000256" key="10">
    <source>
        <dbReference type="SAM" id="Coils"/>
    </source>
</evidence>
<dbReference type="CDD" id="cd11912">
    <property type="entry name" value="SH3_Bzz1_1"/>
    <property type="match status" value="1"/>
</dbReference>
<dbReference type="SUPFAM" id="SSF50044">
    <property type="entry name" value="SH3-domain"/>
    <property type="match status" value="2"/>
</dbReference>
<dbReference type="Pfam" id="PF00611">
    <property type="entry name" value="FCH"/>
    <property type="match status" value="1"/>
</dbReference>
<feature type="compositionally biased region" description="Basic and acidic residues" evidence="11">
    <location>
        <begin position="461"/>
        <end position="475"/>
    </location>
</feature>
<dbReference type="GO" id="GO:0045010">
    <property type="term" value="P:actin nucleation"/>
    <property type="evidence" value="ECO:0007669"/>
    <property type="project" value="UniProtKB-ARBA"/>
</dbReference>
<dbReference type="InterPro" id="IPR031160">
    <property type="entry name" value="F_BAR_dom"/>
</dbReference>
<evidence type="ECO:0000256" key="11">
    <source>
        <dbReference type="SAM" id="MobiDB-lite"/>
    </source>
</evidence>
<feature type="region of interest" description="Disordered" evidence="11">
    <location>
        <begin position="522"/>
        <end position="580"/>
    </location>
</feature>
<keyword evidence="2" id="KW-0479">Metal-binding</keyword>
<organism evidence="15 16">
    <name type="scientific">Cladonia borealis</name>
    <dbReference type="NCBI Taxonomy" id="184061"/>
    <lineage>
        <taxon>Eukaryota</taxon>
        <taxon>Fungi</taxon>
        <taxon>Dikarya</taxon>
        <taxon>Ascomycota</taxon>
        <taxon>Pezizomycotina</taxon>
        <taxon>Lecanoromycetes</taxon>
        <taxon>OSLEUM clade</taxon>
        <taxon>Lecanoromycetidae</taxon>
        <taxon>Lecanorales</taxon>
        <taxon>Lecanorineae</taxon>
        <taxon>Cladoniaceae</taxon>
        <taxon>Cladonia</taxon>
    </lineage>
</organism>
<dbReference type="Pfam" id="PF00130">
    <property type="entry name" value="C1_1"/>
    <property type="match status" value="1"/>
</dbReference>
<comment type="similarity">
    <text evidence="6">Belongs to the BZZ1 family.</text>
</comment>
<feature type="compositionally biased region" description="Basic and acidic residues" evidence="11">
    <location>
        <begin position="144"/>
        <end position="160"/>
    </location>
</feature>
<sequence length="735" mass="82103">MTEIDITPRFGAELKDGFKPVNVWVSNGITWLDDIQQFYRDRAAIEKEYSSKLYALAKKNFEKKAKRSSGLSVGDTPTLTPGSLESASLTTWTTQLSVLESRAAEHDRYSSELNLQIADPLKTLAARYEDLRKSHAEYAAKLEKERDTSYGDLKKSKGRYDGSCQEVENRRKKTESSFDHGKSKAQSAYQQQIMEMRNVKNTYLININITNKQKERYYHEYVPELLDSLQDLSETRINQVNSLWSLAVQLETSALSRSIDHLNHLSSEIPRNDPKLDSMMFVRHNVAPWQEPQDLVFEPSPVWLDDSAMATDEAAKIYLRNVLGKSKSQLRDLKQEVDNKRREVENIKRIRRNIREGRDKRDEVELVRAMFSLQEDLHQVERRRLTAEVETQTIVSTVGDVSLGAQNHQFKSQTFKVPTNCDLCGERIWGLSAKGFDCRDCGYTCHSKCELKVPAECPGEQSKEDRKKLKAERQAASKAAPPQTNGGQHDGIAELPNLSRSNTMDTLSSGYAASANRSVSGKVPITDMTTDPVDEAQPATSKPATLRKNRIIAPPPTQYISELPANPPSGSSSSTSHPTERRAKMNYAYQSTSDGELSVNEGEDVTIVEADDGSGWTTVRLGSHNTGLVPTSYLEMLPYPSLSERPVSSYSSSSASLAGSIPSKKKGPAVAPKRGAKKLKYVEALYDYEARSDVEWSMSEGERFVLVTKDGGDGWADVEKGGITKSVPANYIQEV</sequence>
<name>A0AA39RA42_9LECA</name>
<dbReference type="SMART" id="SM00055">
    <property type="entry name" value="FCH"/>
    <property type="match status" value="1"/>
</dbReference>
<dbReference type="Proteomes" id="UP001166286">
    <property type="component" value="Unassembled WGS sequence"/>
</dbReference>
<dbReference type="EMBL" id="JAFEKC020000003">
    <property type="protein sequence ID" value="KAK0516128.1"/>
    <property type="molecule type" value="Genomic_DNA"/>
</dbReference>
<feature type="region of interest" description="Disordered" evidence="11">
    <location>
        <begin position="457"/>
        <end position="506"/>
    </location>
</feature>
<dbReference type="PANTHER" id="PTHR15735">
    <property type="entry name" value="FCH AND DOUBLE SH3 DOMAINS PROTEIN"/>
    <property type="match status" value="1"/>
</dbReference>
<evidence type="ECO:0000256" key="5">
    <source>
        <dbReference type="ARBA" id="ARBA00054085"/>
    </source>
</evidence>
<feature type="domain" description="F-BAR" evidence="14">
    <location>
        <begin position="8"/>
        <end position="277"/>
    </location>
</feature>
<dbReference type="SMART" id="SM00109">
    <property type="entry name" value="C1"/>
    <property type="match status" value="1"/>
</dbReference>
<dbReference type="GO" id="GO:0030864">
    <property type="term" value="C:cortical actin cytoskeleton"/>
    <property type="evidence" value="ECO:0007669"/>
    <property type="project" value="UniProtKB-ARBA"/>
</dbReference>
<protein>
    <recommendedName>
        <fullName evidence="7">Protein BZZ1</fullName>
    </recommendedName>
</protein>
<dbReference type="Pfam" id="PF00018">
    <property type="entry name" value="SH3_1"/>
    <property type="match status" value="1"/>
</dbReference>
<dbReference type="PROSITE" id="PS00479">
    <property type="entry name" value="ZF_DAG_PE_1"/>
    <property type="match status" value="1"/>
</dbReference>
<reference evidence="15" key="1">
    <citation type="submission" date="2023-03" db="EMBL/GenBank/DDBJ databases">
        <title>Complete genome of Cladonia borealis.</title>
        <authorList>
            <person name="Park H."/>
        </authorList>
    </citation>
    <scope>NUCLEOTIDE SEQUENCE</scope>
    <source>
        <strain evidence="15">ANT050790</strain>
    </source>
</reference>
<feature type="region of interest" description="Disordered" evidence="11">
    <location>
        <begin position="650"/>
        <end position="672"/>
    </location>
</feature>
<feature type="domain" description="SH3" evidence="12">
    <location>
        <begin position="578"/>
        <end position="639"/>
    </location>
</feature>
<dbReference type="InterPro" id="IPR020454">
    <property type="entry name" value="DAG/PE-bd"/>
</dbReference>